<keyword evidence="1" id="KW-0732">Signal</keyword>
<sequence>MLKYCIVAVLIVALALADSSSSSEEKEKKGVDLEQFEKLGKEMESQKSLIKQKCNEAPEAKKKTCFLLVESFEQLLGKVKELHGVFADFNKLLEELD</sequence>
<proteinExistence type="predicted"/>
<evidence type="ECO:0000313" key="4">
    <source>
        <dbReference type="Proteomes" id="UP001177023"/>
    </source>
</evidence>
<feature type="signal peptide" evidence="1">
    <location>
        <begin position="1"/>
        <end position="17"/>
    </location>
</feature>
<evidence type="ECO:0000256" key="1">
    <source>
        <dbReference type="SAM" id="SignalP"/>
    </source>
</evidence>
<dbReference type="EMBL" id="CATQJA010002255">
    <property type="protein sequence ID" value="CAJ0570140.1"/>
    <property type="molecule type" value="Genomic_DNA"/>
</dbReference>
<keyword evidence="4" id="KW-1185">Reference proteome</keyword>
<name>A0AA36G2A0_9BILA</name>
<gene>
    <name evidence="3" type="ORF">MSPICULIGERA_LOCUS14329</name>
    <name evidence="2" type="ORF">MSPICULIGERA_LOCUS8587</name>
</gene>
<feature type="non-terminal residue" evidence="3">
    <location>
        <position position="1"/>
    </location>
</feature>
<dbReference type="AlphaFoldDB" id="A0AA36G2A0"/>
<feature type="chain" id="PRO_5041588917" evidence="1">
    <location>
        <begin position="18"/>
        <end position="97"/>
    </location>
</feature>
<reference evidence="3" key="1">
    <citation type="submission" date="2023-06" db="EMBL/GenBank/DDBJ databases">
        <authorList>
            <person name="Delattre M."/>
        </authorList>
    </citation>
    <scope>NUCLEOTIDE SEQUENCE</scope>
    <source>
        <strain evidence="3">AF72</strain>
    </source>
</reference>
<evidence type="ECO:0000313" key="2">
    <source>
        <dbReference type="EMBL" id="CAJ0570140.1"/>
    </source>
</evidence>
<accession>A0AA36G2A0</accession>
<dbReference type="EMBL" id="CATQJA010002642">
    <property type="protein sequence ID" value="CAJ0576030.1"/>
    <property type="molecule type" value="Genomic_DNA"/>
</dbReference>
<organism evidence="3 4">
    <name type="scientific">Mesorhabditis spiculigera</name>
    <dbReference type="NCBI Taxonomy" id="96644"/>
    <lineage>
        <taxon>Eukaryota</taxon>
        <taxon>Metazoa</taxon>
        <taxon>Ecdysozoa</taxon>
        <taxon>Nematoda</taxon>
        <taxon>Chromadorea</taxon>
        <taxon>Rhabditida</taxon>
        <taxon>Rhabditina</taxon>
        <taxon>Rhabditomorpha</taxon>
        <taxon>Rhabditoidea</taxon>
        <taxon>Rhabditidae</taxon>
        <taxon>Mesorhabditinae</taxon>
        <taxon>Mesorhabditis</taxon>
    </lineage>
</organism>
<protein>
    <submittedName>
        <fullName evidence="3">Uncharacterized protein</fullName>
    </submittedName>
</protein>
<comment type="caution">
    <text evidence="3">The sequence shown here is derived from an EMBL/GenBank/DDBJ whole genome shotgun (WGS) entry which is preliminary data.</text>
</comment>
<dbReference type="Proteomes" id="UP001177023">
    <property type="component" value="Unassembled WGS sequence"/>
</dbReference>
<evidence type="ECO:0000313" key="3">
    <source>
        <dbReference type="EMBL" id="CAJ0576030.1"/>
    </source>
</evidence>